<proteinExistence type="inferred from homology"/>
<organism evidence="14 15">
    <name type="scientific">Muraenolepis orangiensis</name>
    <name type="common">Patagonian moray cod</name>
    <dbReference type="NCBI Taxonomy" id="630683"/>
    <lineage>
        <taxon>Eukaryota</taxon>
        <taxon>Metazoa</taxon>
        <taxon>Chordata</taxon>
        <taxon>Craniata</taxon>
        <taxon>Vertebrata</taxon>
        <taxon>Euteleostomi</taxon>
        <taxon>Actinopterygii</taxon>
        <taxon>Neopterygii</taxon>
        <taxon>Teleostei</taxon>
        <taxon>Neoteleostei</taxon>
        <taxon>Acanthomorphata</taxon>
        <taxon>Zeiogadaria</taxon>
        <taxon>Gadariae</taxon>
        <taxon>Gadiformes</taxon>
        <taxon>Muraenolepidoidei</taxon>
        <taxon>Muraenolepididae</taxon>
        <taxon>Muraenolepis</taxon>
    </lineage>
</organism>
<feature type="region of interest" description="Disordered" evidence="12">
    <location>
        <begin position="1"/>
        <end position="41"/>
    </location>
</feature>
<evidence type="ECO:0000256" key="12">
    <source>
        <dbReference type="SAM" id="MobiDB-lite"/>
    </source>
</evidence>
<keyword evidence="4" id="KW-0677">Repeat</keyword>
<evidence type="ECO:0000256" key="11">
    <source>
        <dbReference type="PROSITE-ProRule" id="PRU00042"/>
    </source>
</evidence>
<feature type="compositionally biased region" description="Polar residues" evidence="12">
    <location>
        <begin position="746"/>
        <end position="765"/>
    </location>
</feature>
<evidence type="ECO:0000256" key="8">
    <source>
        <dbReference type="ARBA" id="ARBA00023125"/>
    </source>
</evidence>
<feature type="compositionally biased region" description="Low complexity" evidence="12">
    <location>
        <begin position="703"/>
        <end position="742"/>
    </location>
</feature>
<feature type="compositionally biased region" description="Low complexity" evidence="12">
    <location>
        <begin position="806"/>
        <end position="828"/>
    </location>
</feature>
<feature type="region of interest" description="Disordered" evidence="12">
    <location>
        <begin position="289"/>
        <end position="310"/>
    </location>
</feature>
<feature type="domain" description="C2H2-type" evidence="13">
    <location>
        <begin position="68"/>
        <end position="90"/>
    </location>
</feature>
<comment type="similarity">
    <text evidence="2">Belongs to the krueppel C2H2-type zinc-finger protein family.</text>
</comment>
<dbReference type="PANTHER" id="PTHR45925:SF3">
    <property type="entry name" value="ZINC FINGER PROTEIN 516"/>
    <property type="match status" value="1"/>
</dbReference>
<evidence type="ECO:0000256" key="3">
    <source>
        <dbReference type="ARBA" id="ARBA00022723"/>
    </source>
</evidence>
<dbReference type="PROSITE" id="PS00028">
    <property type="entry name" value="ZINC_FINGER_C2H2_1"/>
    <property type="match status" value="4"/>
</dbReference>
<evidence type="ECO:0000256" key="7">
    <source>
        <dbReference type="ARBA" id="ARBA00023015"/>
    </source>
</evidence>
<keyword evidence="8" id="KW-0238">DNA-binding</keyword>
<dbReference type="GO" id="GO:0008270">
    <property type="term" value="F:zinc ion binding"/>
    <property type="evidence" value="ECO:0007669"/>
    <property type="project" value="UniProtKB-KW"/>
</dbReference>
<evidence type="ECO:0000256" key="1">
    <source>
        <dbReference type="ARBA" id="ARBA00004123"/>
    </source>
</evidence>
<feature type="domain" description="C2H2-type" evidence="13">
    <location>
        <begin position="183"/>
        <end position="210"/>
    </location>
</feature>
<dbReference type="Proteomes" id="UP001148018">
    <property type="component" value="Unassembled WGS sequence"/>
</dbReference>
<evidence type="ECO:0000256" key="5">
    <source>
        <dbReference type="ARBA" id="ARBA00022771"/>
    </source>
</evidence>
<sequence>MDQKDSSSPKDSESPKDRESPEDTKNQVAATTEQDETSAHVCGVCGRSFPLLSSLSQHMRRHTREKPYKCPYCEYRTAQKGSLKAHVRSHKLGLLGHSPGPEETEGASGHGEDIERTTDSHAEVADSSSEKEHGALEGKVKTKMPRNKAKREDADAAEEESSGSNGSANTPEEAVEGAELGPFSCSLCSQVFPQAVLLKAHMKKHRGSQDHGCRICGRRFRQAWFLQSHMRIHRAKAQLKSSSGGKQPATVNGVSQDPATMTNEECIYELCAGCGNFFYDRSSLQVHEKLHKQSNGRAQNQTHQQPDKPIDPELLASKEYFMKSLNLRCVRSEEPACEKEQAGRILELDPICSYQAWKVATKGRLAEVMEKGLGWEERLADAEVAYNREKGEYVALKQDKKRKQGDTPSAPLKKKKAGVSQEHTASNCGSGSTGGHHGQTDHTLFNGLGHAFYVALQQKKLKEVCQVSAKPNNSIRNQGQKDKKPLFCDHCDFHAVDAPSLRSHVCKQHPDLLLGSAIKHSAPKVLEDNHRQSGSKDSKYMDYLRSRSALLSQPYWSPFASLPGQEKTEVSEVARKRTTASNPTVDGANLINLSALPVADSHGAIDLACKPGGLVRHWCPYCSHTTNYPEVLWIHQRVAHRVDSGSSVAPRWAPCLGGFKGSKASSGQWRRTGPPPFLEGKDCPALPTPKTQRTQAPGTAAHGSSTTSSVTSTTTDTTTGTTTGTTTSSTTSSSSTTSTGRRSTGKTQQGNPSTVKPKSTTAVQSKESRSADRSPSSGRKTPLPPLKKKSSGGERSQRAEEHGRSESTAATTAQVTSSSSGSAYAAHSGPAYHPTGGPKHRGSRVSVLPQEGLGFMLARNHVRSPSSHHSSGVHTGHDMNLWALHGGRAYAEPPLYAQGKSEARPEDIDVLSLLKNYSPHDLAALYHHWGFVDPRIDPQAMLQINGGFVNEVRSTSEASRQVNSHTTPSSGSLQKGT</sequence>
<dbReference type="GO" id="GO:0005634">
    <property type="term" value="C:nucleus"/>
    <property type="evidence" value="ECO:0007669"/>
    <property type="project" value="UniProtKB-SubCell"/>
</dbReference>
<evidence type="ECO:0000256" key="6">
    <source>
        <dbReference type="ARBA" id="ARBA00022833"/>
    </source>
</evidence>
<dbReference type="FunFam" id="3.30.160.60:FF:000075">
    <property type="entry name" value="Putative zinc finger protein 536"/>
    <property type="match status" value="1"/>
</dbReference>
<dbReference type="SUPFAM" id="SSF57667">
    <property type="entry name" value="beta-beta-alpha zinc fingers"/>
    <property type="match status" value="2"/>
</dbReference>
<keyword evidence="5 11" id="KW-0863">Zinc-finger</keyword>
<keyword evidence="9" id="KW-0804">Transcription</keyword>
<gene>
    <name evidence="14" type="ORF">NHX12_023786</name>
</gene>
<keyword evidence="7" id="KW-0805">Transcription regulation</keyword>
<evidence type="ECO:0000259" key="13">
    <source>
        <dbReference type="PROSITE" id="PS50157"/>
    </source>
</evidence>
<feature type="domain" description="C2H2-type" evidence="13">
    <location>
        <begin position="269"/>
        <end position="296"/>
    </location>
</feature>
<reference evidence="14" key="1">
    <citation type="submission" date="2022-07" db="EMBL/GenBank/DDBJ databases">
        <title>Chromosome-level genome of Muraenolepis orangiensis.</title>
        <authorList>
            <person name="Kim J."/>
        </authorList>
    </citation>
    <scope>NUCLEOTIDE SEQUENCE</scope>
    <source>
        <strain evidence="14">KU_S4_2022</strain>
        <tissue evidence="14">Muscle</tissue>
    </source>
</reference>
<evidence type="ECO:0000313" key="14">
    <source>
        <dbReference type="EMBL" id="KAJ3609262.1"/>
    </source>
</evidence>
<comment type="caution">
    <text evidence="14">The sequence shown here is derived from an EMBL/GenBank/DDBJ whole genome shotgun (WGS) entry which is preliminary data.</text>
</comment>
<comment type="subcellular location">
    <subcellularLocation>
        <location evidence="1">Nucleus</location>
    </subcellularLocation>
</comment>
<dbReference type="FunFam" id="3.30.160.60:FF:000446">
    <property type="entry name" value="Zinc finger protein"/>
    <property type="match status" value="1"/>
</dbReference>
<evidence type="ECO:0000256" key="4">
    <source>
        <dbReference type="ARBA" id="ARBA00022737"/>
    </source>
</evidence>
<dbReference type="Pfam" id="PF00096">
    <property type="entry name" value="zf-C2H2"/>
    <property type="match status" value="3"/>
</dbReference>
<dbReference type="InterPro" id="IPR036236">
    <property type="entry name" value="Znf_C2H2_sf"/>
</dbReference>
<protein>
    <recommendedName>
        <fullName evidence="13">C2H2-type domain-containing protein</fullName>
    </recommendedName>
</protein>
<dbReference type="Pfam" id="PF13909">
    <property type="entry name" value="zf-H2C2_5"/>
    <property type="match status" value="1"/>
</dbReference>
<dbReference type="GO" id="GO:0000981">
    <property type="term" value="F:DNA-binding transcription factor activity, RNA polymerase II-specific"/>
    <property type="evidence" value="ECO:0007669"/>
    <property type="project" value="TreeGrafter"/>
</dbReference>
<evidence type="ECO:0000256" key="10">
    <source>
        <dbReference type="ARBA" id="ARBA00023242"/>
    </source>
</evidence>
<keyword evidence="10" id="KW-0539">Nucleus</keyword>
<feature type="compositionally biased region" description="Basic and acidic residues" evidence="12">
    <location>
        <begin position="1"/>
        <end position="25"/>
    </location>
</feature>
<feature type="region of interest" description="Disordered" evidence="12">
    <location>
        <begin position="660"/>
        <end position="845"/>
    </location>
</feature>
<dbReference type="GO" id="GO:0000978">
    <property type="term" value="F:RNA polymerase II cis-regulatory region sequence-specific DNA binding"/>
    <property type="evidence" value="ECO:0007669"/>
    <property type="project" value="TreeGrafter"/>
</dbReference>
<feature type="compositionally biased region" description="Basic and acidic residues" evidence="12">
    <location>
        <begin position="791"/>
        <end position="805"/>
    </location>
</feature>
<feature type="region of interest" description="Disordered" evidence="12">
    <location>
        <begin position="397"/>
        <end position="441"/>
    </location>
</feature>
<feature type="region of interest" description="Disordered" evidence="12">
    <location>
        <begin position="93"/>
        <end position="175"/>
    </location>
</feature>
<dbReference type="PANTHER" id="PTHR45925">
    <property type="entry name" value="ZINC FINGER PROTEIN"/>
    <property type="match status" value="1"/>
</dbReference>
<feature type="region of interest" description="Disordered" evidence="12">
    <location>
        <begin position="955"/>
        <end position="977"/>
    </location>
</feature>
<keyword evidence="3" id="KW-0479">Metal-binding</keyword>
<feature type="compositionally biased region" description="Polar residues" evidence="12">
    <location>
        <begin position="295"/>
        <end position="304"/>
    </location>
</feature>
<dbReference type="Gene3D" id="3.30.160.60">
    <property type="entry name" value="Classic Zinc Finger"/>
    <property type="match status" value="3"/>
</dbReference>
<dbReference type="InterPro" id="IPR013087">
    <property type="entry name" value="Znf_C2H2_type"/>
</dbReference>
<evidence type="ECO:0000256" key="9">
    <source>
        <dbReference type="ARBA" id="ARBA00023163"/>
    </source>
</evidence>
<feature type="domain" description="C2H2-type" evidence="13">
    <location>
        <begin position="211"/>
        <end position="238"/>
    </location>
</feature>
<keyword evidence="15" id="KW-1185">Reference proteome</keyword>
<evidence type="ECO:0000313" key="15">
    <source>
        <dbReference type="Proteomes" id="UP001148018"/>
    </source>
</evidence>
<dbReference type="OrthoDB" id="8852887at2759"/>
<keyword evidence="6" id="KW-0862">Zinc</keyword>
<accession>A0A9Q0EK78</accession>
<dbReference type="InterPro" id="IPR051967">
    <property type="entry name" value="Krueppel_C2H2-ZF"/>
</dbReference>
<dbReference type="AlphaFoldDB" id="A0A9Q0EK78"/>
<feature type="domain" description="C2H2-type" evidence="13">
    <location>
        <begin position="40"/>
        <end position="67"/>
    </location>
</feature>
<evidence type="ECO:0000256" key="2">
    <source>
        <dbReference type="ARBA" id="ARBA00006991"/>
    </source>
</evidence>
<name>A0A9Q0EK78_9TELE</name>
<feature type="compositionally biased region" description="Basic and acidic residues" evidence="12">
    <location>
        <begin position="110"/>
        <end position="140"/>
    </location>
</feature>
<dbReference type="EMBL" id="JANIIK010000039">
    <property type="protein sequence ID" value="KAJ3609262.1"/>
    <property type="molecule type" value="Genomic_DNA"/>
</dbReference>
<dbReference type="SMART" id="SM00355">
    <property type="entry name" value="ZnF_C2H2"/>
    <property type="match status" value="7"/>
</dbReference>
<dbReference type="PROSITE" id="PS50157">
    <property type="entry name" value="ZINC_FINGER_C2H2_2"/>
    <property type="match status" value="5"/>
</dbReference>